<dbReference type="Gene3D" id="3.30.110.40">
    <property type="entry name" value="TusA-like domain"/>
    <property type="match status" value="1"/>
</dbReference>
<evidence type="ECO:0000256" key="1">
    <source>
        <dbReference type="ARBA" id="ARBA00008984"/>
    </source>
</evidence>
<dbReference type="RefSeq" id="WP_054198407.1">
    <property type="nucleotide sequence ID" value="NZ_JNOC01000056.1"/>
</dbReference>
<accession>A0A0N1EHE3</accession>
<proteinExistence type="inferred from homology"/>
<dbReference type="PANTHER" id="PTHR33279">
    <property type="entry name" value="SULFUR CARRIER PROTEIN YEDF-RELATED"/>
    <property type="match status" value="1"/>
</dbReference>
<dbReference type="PROSITE" id="PS01148">
    <property type="entry name" value="UPF0033"/>
    <property type="match status" value="1"/>
</dbReference>
<evidence type="ECO:0000313" key="4">
    <source>
        <dbReference type="Proteomes" id="UP000037997"/>
    </source>
</evidence>
<dbReference type="Proteomes" id="UP000037997">
    <property type="component" value="Unassembled WGS sequence"/>
</dbReference>
<dbReference type="AlphaFoldDB" id="A0A0N1EHE3"/>
<dbReference type="PANTHER" id="PTHR33279:SF6">
    <property type="entry name" value="SULFUR CARRIER PROTEIN YEDF-RELATED"/>
    <property type="match status" value="1"/>
</dbReference>
<comment type="caution">
    <text evidence="3">The sequence shown here is derived from an EMBL/GenBank/DDBJ whole genome shotgun (WGS) entry which is preliminary data.</text>
</comment>
<dbReference type="InterPro" id="IPR001455">
    <property type="entry name" value="TusA-like"/>
</dbReference>
<evidence type="ECO:0000259" key="2">
    <source>
        <dbReference type="PROSITE" id="PS01148"/>
    </source>
</evidence>
<protein>
    <submittedName>
        <fullName evidence="3">Oxidoreductase</fullName>
    </submittedName>
</protein>
<dbReference type="Pfam" id="PF01206">
    <property type="entry name" value="TusA"/>
    <property type="match status" value="1"/>
</dbReference>
<dbReference type="CDD" id="cd00291">
    <property type="entry name" value="SirA_YedF_YeeD"/>
    <property type="match status" value="1"/>
</dbReference>
<sequence length="73" mass="8206">MAILDTRGKVCPFPLVDAKNFIQTLQSGEKLEILFDCTQATETIPQWAAEEGHEVIDFEALGDAEWTIKLIKK</sequence>
<dbReference type="EMBL" id="JNOC01000056">
    <property type="protein sequence ID" value="KPH55163.1"/>
    <property type="molecule type" value="Genomic_DNA"/>
</dbReference>
<dbReference type="PATRIC" id="fig|35818.11.peg.1980"/>
<gene>
    <name evidence="3" type="ORF">HPU229334_10010</name>
</gene>
<name>A0A0N1EHE3_9HELI</name>
<feature type="domain" description="UPF0033" evidence="2">
    <location>
        <begin position="4"/>
        <end position="28"/>
    </location>
</feature>
<dbReference type="InterPro" id="IPR036868">
    <property type="entry name" value="TusA-like_sf"/>
</dbReference>
<organism evidence="3 4">
    <name type="scientific">Helicobacter pullorum</name>
    <dbReference type="NCBI Taxonomy" id="35818"/>
    <lineage>
        <taxon>Bacteria</taxon>
        <taxon>Pseudomonadati</taxon>
        <taxon>Campylobacterota</taxon>
        <taxon>Epsilonproteobacteria</taxon>
        <taxon>Campylobacterales</taxon>
        <taxon>Helicobacteraceae</taxon>
        <taxon>Helicobacter</taxon>
    </lineage>
</organism>
<dbReference type="SUPFAM" id="SSF64307">
    <property type="entry name" value="SirA-like"/>
    <property type="match status" value="1"/>
</dbReference>
<comment type="similarity">
    <text evidence="1">Belongs to the sulfur carrier protein TusA family.</text>
</comment>
<evidence type="ECO:0000313" key="3">
    <source>
        <dbReference type="EMBL" id="KPH55163.1"/>
    </source>
</evidence>
<reference evidence="3 4" key="1">
    <citation type="submission" date="2014-06" db="EMBL/GenBank/DDBJ databases">
        <title>Helicobacter pullorum isolates in fresh chicken meat - phenotypic and genotypic features.</title>
        <authorList>
            <person name="Borges V."/>
            <person name="Santos A."/>
            <person name="Correia C.B."/>
            <person name="Saraiva M."/>
            <person name="Menard A."/>
            <person name="Vieira L."/>
            <person name="Sampaio D.A."/>
            <person name="Gomes J.P."/>
            <person name="Oleastro M."/>
        </authorList>
    </citation>
    <scope>NUCLEOTIDE SEQUENCE [LARGE SCALE GENOMIC DNA]</scope>
    <source>
        <strain evidence="3 4">229334/12</strain>
    </source>
</reference>